<protein>
    <submittedName>
        <fullName evidence="1">Uncharacterized protein</fullName>
    </submittedName>
</protein>
<reference evidence="1" key="1">
    <citation type="submission" date="2021-02" db="EMBL/GenBank/DDBJ databases">
        <authorList>
            <person name="Nowell W R."/>
        </authorList>
    </citation>
    <scope>NUCLEOTIDE SEQUENCE</scope>
</reference>
<dbReference type="Proteomes" id="UP000663844">
    <property type="component" value="Unassembled WGS sequence"/>
</dbReference>
<proteinExistence type="predicted"/>
<gene>
    <name evidence="1" type="ORF">OXD698_LOCUS48512</name>
</gene>
<accession>A0A820KPS6</accession>
<evidence type="ECO:0000313" key="2">
    <source>
        <dbReference type="Proteomes" id="UP000663844"/>
    </source>
</evidence>
<dbReference type="EMBL" id="CAJOAZ010020435">
    <property type="protein sequence ID" value="CAF4346193.1"/>
    <property type="molecule type" value="Genomic_DNA"/>
</dbReference>
<organism evidence="1 2">
    <name type="scientific">Adineta steineri</name>
    <dbReference type="NCBI Taxonomy" id="433720"/>
    <lineage>
        <taxon>Eukaryota</taxon>
        <taxon>Metazoa</taxon>
        <taxon>Spiralia</taxon>
        <taxon>Gnathifera</taxon>
        <taxon>Rotifera</taxon>
        <taxon>Eurotatoria</taxon>
        <taxon>Bdelloidea</taxon>
        <taxon>Adinetida</taxon>
        <taxon>Adinetidae</taxon>
        <taxon>Adineta</taxon>
    </lineage>
</organism>
<sequence length="16" mass="1600">PAELNGRSTAAAEAEI</sequence>
<name>A0A820KPS6_9BILA</name>
<feature type="non-terminal residue" evidence="1">
    <location>
        <position position="1"/>
    </location>
</feature>
<comment type="caution">
    <text evidence="1">The sequence shown here is derived from an EMBL/GenBank/DDBJ whole genome shotgun (WGS) entry which is preliminary data.</text>
</comment>
<evidence type="ECO:0000313" key="1">
    <source>
        <dbReference type="EMBL" id="CAF4346193.1"/>
    </source>
</evidence>
<dbReference type="AlphaFoldDB" id="A0A820KPS6"/>